<evidence type="ECO:0000256" key="1">
    <source>
        <dbReference type="SAM" id="SignalP"/>
    </source>
</evidence>
<accession>A0A0B2UTW9</accession>
<dbReference type="Pfam" id="PF03057">
    <property type="entry name" value="DUF236"/>
    <property type="match status" value="1"/>
</dbReference>
<keyword evidence="3" id="KW-1185">Reference proteome</keyword>
<name>A0A0B2UTW9_TOXCA</name>
<reference evidence="2 3" key="1">
    <citation type="submission" date="2014-11" db="EMBL/GenBank/DDBJ databases">
        <title>Genetic blueprint of the zoonotic pathogen Toxocara canis.</title>
        <authorList>
            <person name="Zhu X.-Q."/>
            <person name="Korhonen P.K."/>
            <person name="Cai H."/>
            <person name="Young N.D."/>
            <person name="Nejsum P."/>
            <person name="von Samson-Himmelstjerna G."/>
            <person name="Boag P.R."/>
            <person name="Tan P."/>
            <person name="Li Q."/>
            <person name="Min J."/>
            <person name="Yang Y."/>
            <person name="Wang X."/>
            <person name="Fang X."/>
            <person name="Hall R.S."/>
            <person name="Hofmann A."/>
            <person name="Sternberg P.W."/>
            <person name="Jex A.R."/>
            <person name="Gasser R.B."/>
        </authorList>
    </citation>
    <scope>NUCLEOTIDE SEQUENCE [LARGE SCALE GENOMIC DNA]</scope>
    <source>
        <strain evidence="2">PN_DK_2014</strain>
    </source>
</reference>
<comment type="caution">
    <text evidence="2">The sequence shown here is derived from an EMBL/GenBank/DDBJ whole genome shotgun (WGS) entry which is preliminary data.</text>
</comment>
<dbReference type="EMBL" id="JPKZ01003225">
    <property type="protein sequence ID" value="KHN72669.1"/>
    <property type="molecule type" value="Genomic_DNA"/>
</dbReference>
<keyword evidence="1" id="KW-0732">Signal</keyword>
<organism evidence="2 3">
    <name type="scientific">Toxocara canis</name>
    <name type="common">Canine roundworm</name>
    <dbReference type="NCBI Taxonomy" id="6265"/>
    <lineage>
        <taxon>Eukaryota</taxon>
        <taxon>Metazoa</taxon>
        <taxon>Ecdysozoa</taxon>
        <taxon>Nematoda</taxon>
        <taxon>Chromadorea</taxon>
        <taxon>Rhabditida</taxon>
        <taxon>Spirurina</taxon>
        <taxon>Ascaridomorpha</taxon>
        <taxon>Ascaridoidea</taxon>
        <taxon>Toxocaridae</taxon>
        <taxon>Toxocara</taxon>
    </lineage>
</organism>
<evidence type="ECO:0000313" key="2">
    <source>
        <dbReference type="EMBL" id="KHN72669.1"/>
    </source>
</evidence>
<gene>
    <name evidence="2" type="ORF">Tcan_07231</name>
</gene>
<protein>
    <submittedName>
        <fullName evidence="2">Uncharacterized protein</fullName>
    </submittedName>
</protein>
<proteinExistence type="predicted"/>
<sequence>MVGIKCYFWTSLVSLFVPLSLLLLSHSKATDGDTKQKVGEVEPRGFNEKQGWSAVRTNQTQEGGLMDTSANVNMEIRAPTYAAMVDVNDPNYQTLRFISNKDVFENKTKSPGWFNRKSYFS</sequence>
<evidence type="ECO:0000313" key="3">
    <source>
        <dbReference type="Proteomes" id="UP000031036"/>
    </source>
</evidence>
<dbReference type="AlphaFoldDB" id="A0A0B2UTW9"/>
<feature type="chain" id="PRO_5002076582" evidence="1">
    <location>
        <begin position="30"/>
        <end position="121"/>
    </location>
</feature>
<feature type="signal peptide" evidence="1">
    <location>
        <begin position="1"/>
        <end position="29"/>
    </location>
</feature>
<dbReference type="Proteomes" id="UP000031036">
    <property type="component" value="Unassembled WGS sequence"/>
</dbReference>
<dbReference type="InterPro" id="IPR004296">
    <property type="entry name" value="DUF236"/>
</dbReference>